<gene>
    <name evidence="2" type="ORF">E5353_08835</name>
</gene>
<evidence type="ECO:0000313" key="3">
    <source>
        <dbReference type="Proteomes" id="UP000309566"/>
    </source>
</evidence>
<comment type="caution">
    <text evidence="2">The sequence shown here is derived from an EMBL/GenBank/DDBJ whole genome shotgun (WGS) entry which is preliminary data.</text>
</comment>
<dbReference type="PROSITE" id="PS51257">
    <property type="entry name" value="PROKAR_LIPOPROTEIN"/>
    <property type="match status" value="1"/>
</dbReference>
<evidence type="ECO:0008006" key="4">
    <source>
        <dbReference type="Google" id="ProtNLM"/>
    </source>
</evidence>
<dbReference type="EMBL" id="SRYX01000027">
    <property type="protein sequence ID" value="TGY36073.1"/>
    <property type="molecule type" value="Genomic_DNA"/>
</dbReference>
<dbReference type="InterPro" id="IPR013783">
    <property type="entry name" value="Ig-like_fold"/>
</dbReference>
<dbReference type="RefSeq" id="WP_135999552.1">
    <property type="nucleotide sequence ID" value="NZ_SRYX01000027.1"/>
</dbReference>
<reference evidence="2 3" key="1">
    <citation type="submission" date="2019-04" db="EMBL/GenBank/DDBJ databases">
        <title>Microbes associate with the intestines of laboratory mice.</title>
        <authorList>
            <person name="Navarre W."/>
            <person name="Wong E."/>
            <person name="Huang K."/>
            <person name="Tropini C."/>
            <person name="Ng K."/>
            <person name="Yu B."/>
        </authorList>
    </citation>
    <scope>NUCLEOTIDE SEQUENCE [LARGE SCALE GENOMIC DNA]</scope>
    <source>
        <strain evidence="2 3">NM63_1-25</strain>
    </source>
</reference>
<protein>
    <recommendedName>
        <fullName evidence="4">BACON domain-containing protein</fullName>
    </recommendedName>
</protein>
<evidence type="ECO:0000256" key="1">
    <source>
        <dbReference type="SAM" id="SignalP"/>
    </source>
</evidence>
<feature type="signal peptide" evidence="1">
    <location>
        <begin position="1"/>
        <end position="24"/>
    </location>
</feature>
<name>A0A4S2D619_9BACE</name>
<feature type="chain" id="PRO_5020568582" description="BACON domain-containing protein" evidence="1">
    <location>
        <begin position="25"/>
        <end position="232"/>
    </location>
</feature>
<keyword evidence="1" id="KW-0732">Signal</keyword>
<dbReference type="Gene3D" id="2.60.40.10">
    <property type="entry name" value="Immunoglobulins"/>
    <property type="match status" value="1"/>
</dbReference>
<accession>A0A4S2D619</accession>
<evidence type="ECO:0000313" key="2">
    <source>
        <dbReference type="EMBL" id="TGY36073.1"/>
    </source>
</evidence>
<sequence length="232" mass="26253">MIRKKYLYYSFLLMISACSFMLTSCEKDFEWELPLAFTQKNLILPSGTGTTHILVYATKSWNAHFVEKVDWASIDRLTGKENSEIIFSYAANYGVNREVQLAFETEEHLCDTITLVQTGEISAGDARLIINEKNVEASASTTTLELELDTNLKYDLHRVNYLVTYESDEIENNWIKEVSYDMGHLYLKLEANPAYAPRVAEINLSISIPANAINTAPKIVTTGTMITQQGKE</sequence>
<dbReference type="AlphaFoldDB" id="A0A4S2D619"/>
<proteinExistence type="predicted"/>
<organism evidence="2 3">
    <name type="scientific">Bacteroides caecimuris</name>
    <dbReference type="NCBI Taxonomy" id="1796613"/>
    <lineage>
        <taxon>Bacteria</taxon>
        <taxon>Pseudomonadati</taxon>
        <taxon>Bacteroidota</taxon>
        <taxon>Bacteroidia</taxon>
        <taxon>Bacteroidales</taxon>
        <taxon>Bacteroidaceae</taxon>
        <taxon>Bacteroides</taxon>
    </lineage>
</organism>
<dbReference type="Proteomes" id="UP000309566">
    <property type="component" value="Unassembled WGS sequence"/>
</dbReference>